<keyword evidence="2" id="KW-1185">Reference proteome</keyword>
<name>A0A238JTH0_9RHOB</name>
<gene>
    <name evidence="1" type="ORF">OCA8868_00963</name>
</gene>
<dbReference type="Proteomes" id="UP000203464">
    <property type="component" value="Unassembled WGS sequence"/>
</dbReference>
<dbReference type="OrthoDB" id="4119964at2"/>
<accession>A0A238JTH0</accession>
<sequence length="290" mass="33980">MSDESEKLAASLFRYRSSNTKHFFEELSKAILNSSIFLSSAASLNDPMDFRPYYDELSLPDFVRMFKEPNRRSRLMSRERFNEISGRNLSRGEFRKLPGNKLKAVNSASVKRKILRTMASEFPHHTRVACFSEAESSIPMWAHYTDNHRGICLKYRLDWAQNDLPEKADIFPLKVQYVDERPILTTEEWNNFSDRSDYETGNFGNSDILSKICLHKSEEWSYEREWRVFVNDNSKPKYWYAPRLTPVSLRLGLNIGEETKREILARFSSKIEILQAVLSPRDFSLMYSPV</sequence>
<reference evidence="2" key="1">
    <citation type="submission" date="2017-05" db="EMBL/GenBank/DDBJ databases">
        <authorList>
            <person name="Rodrigo-Torres L."/>
            <person name="Arahal R. D."/>
            <person name="Lucena T."/>
        </authorList>
    </citation>
    <scope>NUCLEOTIDE SEQUENCE [LARGE SCALE GENOMIC DNA]</scope>
    <source>
        <strain evidence="2">CECT 8868</strain>
    </source>
</reference>
<evidence type="ECO:0000313" key="1">
    <source>
        <dbReference type="EMBL" id="SMX33487.1"/>
    </source>
</evidence>
<dbReference type="AlphaFoldDB" id="A0A238JTH0"/>
<dbReference type="InterPro" id="IPR021352">
    <property type="entry name" value="DUF2971"/>
</dbReference>
<proteinExistence type="predicted"/>
<organism evidence="1 2">
    <name type="scientific">Octadecabacter ascidiaceicola</name>
    <dbReference type="NCBI Taxonomy" id="1655543"/>
    <lineage>
        <taxon>Bacteria</taxon>
        <taxon>Pseudomonadati</taxon>
        <taxon>Pseudomonadota</taxon>
        <taxon>Alphaproteobacteria</taxon>
        <taxon>Rhodobacterales</taxon>
        <taxon>Roseobacteraceae</taxon>
        <taxon>Octadecabacter</taxon>
    </lineage>
</organism>
<dbReference type="Pfam" id="PF11185">
    <property type="entry name" value="DUF2971"/>
    <property type="match status" value="1"/>
</dbReference>
<protein>
    <recommendedName>
        <fullName evidence="3">DUF2971 domain-containing protein</fullName>
    </recommendedName>
</protein>
<evidence type="ECO:0000313" key="2">
    <source>
        <dbReference type="Proteomes" id="UP000203464"/>
    </source>
</evidence>
<dbReference type="RefSeq" id="WP_093995352.1">
    <property type="nucleotide sequence ID" value="NZ_FXYD01000001.1"/>
</dbReference>
<evidence type="ECO:0008006" key="3">
    <source>
        <dbReference type="Google" id="ProtNLM"/>
    </source>
</evidence>
<dbReference type="EMBL" id="FXYD01000001">
    <property type="protein sequence ID" value="SMX33487.1"/>
    <property type="molecule type" value="Genomic_DNA"/>
</dbReference>